<reference evidence="1 2" key="1">
    <citation type="journal article" date="2014" name="Genome Biol. Evol.">
        <title>Acetic acid bacteria genomes reveal functional traits for adaptation to life in insect guts.</title>
        <authorList>
            <person name="Chouaia B."/>
            <person name="Gaiarsa S."/>
            <person name="Crotti E."/>
            <person name="Comandatore F."/>
            <person name="Degli Esposti M."/>
            <person name="Ricci I."/>
            <person name="Alma A."/>
            <person name="Favia G."/>
            <person name="Bandi C."/>
            <person name="Daffonchio D."/>
        </authorList>
    </citation>
    <scope>NUCLEOTIDE SEQUENCE [LARGE SCALE GENOMIC DNA]</scope>
    <source>
        <strain evidence="1 2">SF2.1</strain>
    </source>
</reference>
<evidence type="ECO:0000313" key="2">
    <source>
        <dbReference type="Proteomes" id="UP000027583"/>
    </source>
</evidence>
<sequence length="52" mass="6153">MCVLIEERIRGSMRRSQRHYEAKNDVALPTCERLPSRSSIKSSFDQAMLRWL</sequence>
<organism evidence="1 2">
    <name type="scientific">Asaia bogorensis</name>
    <dbReference type="NCBI Taxonomy" id="91915"/>
    <lineage>
        <taxon>Bacteria</taxon>
        <taxon>Pseudomonadati</taxon>
        <taxon>Pseudomonadota</taxon>
        <taxon>Alphaproteobacteria</taxon>
        <taxon>Acetobacterales</taxon>
        <taxon>Acetobacteraceae</taxon>
        <taxon>Asaia</taxon>
    </lineage>
</organism>
<dbReference type="AlphaFoldDB" id="A0A060QKD0"/>
<proteinExistence type="predicted"/>
<comment type="caution">
    <text evidence="1">The sequence shown here is derived from an EMBL/GenBank/DDBJ whole genome shotgun (WGS) entry which is preliminary data.</text>
</comment>
<name>A0A060QKD0_9PROT</name>
<evidence type="ECO:0000313" key="1">
    <source>
        <dbReference type="EMBL" id="CDG41258.1"/>
    </source>
</evidence>
<dbReference type="Proteomes" id="UP000027583">
    <property type="component" value="Unassembled WGS sequence"/>
</dbReference>
<protein>
    <submittedName>
        <fullName evidence="1">Uncharacterized protein</fullName>
    </submittedName>
</protein>
<accession>A0A060QKD0</accession>
<dbReference type="EMBL" id="CBLX010000027">
    <property type="protein sequence ID" value="CDG41258.1"/>
    <property type="molecule type" value="Genomic_DNA"/>
</dbReference>
<gene>
    <name evidence="1" type="ORF">ASAP_3213</name>
</gene>
<reference evidence="1 2" key="2">
    <citation type="journal article" date="2014" name="PLoS ONE">
        <title>Evolution of mitochondria reconstructed from the energy metabolism of living bacteria.</title>
        <authorList>
            <person name="Degli Esposti M."/>
            <person name="Chouaia B."/>
            <person name="Comandatore F."/>
            <person name="Crotti E."/>
            <person name="Sassera D."/>
            <person name="Lievens P.M."/>
            <person name="Daffonchio D."/>
            <person name="Bandi C."/>
        </authorList>
    </citation>
    <scope>NUCLEOTIDE SEQUENCE [LARGE SCALE GENOMIC DNA]</scope>
    <source>
        <strain evidence="1 2">SF2.1</strain>
    </source>
</reference>